<feature type="domain" description="Beta-lactamase-related" evidence="1">
    <location>
        <begin position="85"/>
        <end position="396"/>
    </location>
</feature>
<dbReference type="InterPro" id="IPR012338">
    <property type="entry name" value="Beta-lactam/transpept-like"/>
</dbReference>
<accession>A0A6G9YDQ7</accession>
<name>A0A6G9YDQ7_9NOCA</name>
<dbReference type="KEGG" id="nah:F5544_16320"/>
<dbReference type="AlphaFoldDB" id="A0A6G9YDQ7"/>
<dbReference type="PANTHER" id="PTHR46825:SF7">
    <property type="entry name" value="D-ALANYL-D-ALANINE CARBOXYPEPTIDASE"/>
    <property type="match status" value="1"/>
</dbReference>
<protein>
    <submittedName>
        <fullName evidence="2">Serine hydrolase</fullName>
    </submittedName>
</protein>
<dbReference type="PANTHER" id="PTHR46825">
    <property type="entry name" value="D-ALANYL-D-ALANINE-CARBOXYPEPTIDASE/ENDOPEPTIDASE AMPH"/>
    <property type="match status" value="1"/>
</dbReference>
<evidence type="ECO:0000259" key="1">
    <source>
        <dbReference type="Pfam" id="PF00144"/>
    </source>
</evidence>
<keyword evidence="2" id="KW-0378">Hydrolase</keyword>
<dbReference type="InterPro" id="IPR050491">
    <property type="entry name" value="AmpC-like"/>
</dbReference>
<organism evidence="2 3">
    <name type="scientific">Nocardia arthritidis</name>
    <dbReference type="NCBI Taxonomy" id="228602"/>
    <lineage>
        <taxon>Bacteria</taxon>
        <taxon>Bacillati</taxon>
        <taxon>Actinomycetota</taxon>
        <taxon>Actinomycetes</taxon>
        <taxon>Mycobacteriales</taxon>
        <taxon>Nocardiaceae</taxon>
        <taxon>Nocardia</taxon>
    </lineage>
</organism>
<proteinExistence type="predicted"/>
<sequence length="426" mass="46089">MKRGHGSPGVSHRRVSLIDPRWLLVDSMSAKTVGSPFRRGGALILRGRVALLTVPMLVVTAACALCPQTPADTLRRDLLGLVSVGVSGVQARVARDDAEWADSAGYSDLETKTPVAPEGYFRIGSLTKTFVAVLVLQLVGEGRLGLDDAVERWLPNMVRGNGNDGRTVTVRQLVQHRSGIHDGLPTYDTADRYLADRYRTRTPREVVDSAMRYPPDFPPGTDWGYSNTNYLLLGMIIERITGRPWYAELGSRILTPLGLRHTIWPGDSPDLPTPHARGYQQFDADGPLVDVTELIDADASGGLVSTSADVGVFLRALMSGRLLGEAQLEEMKRSVPVRADIQRIWPGARYGLGLFGVPLSCGGVYWMHNGGQLGFITENGVSDDGHRSAVVSLSTALAVTEPLERSAAFKAQRGATVLVDHALCGQ</sequence>
<reference evidence="2 3" key="1">
    <citation type="journal article" date="2019" name="ACS Chem. Biol.">
        <title>Identification and Mobilization of a Cryptic Antibiotic Biosynthesis Gene Locus from a Human-Pathogenic Nocardia Isolate.</title>
        <authorList>
            <person name="Herisse M."/>
            <person name="Ishida K."/>
            <person name="Porter J.L."/>
            <person name="Howden B."/>
            <person name="Hertweck C."/>
            <person name="Stinear T.P."/>
            <person name="Pidot S.J."/>
        </authorList>
    </citation>
    <scope>NUCLEOTIDE SEQUENCE [LARGE SCALE GENOMIC DNA]</scope>
    <source>
        <strain evidence="2 3">AUSMDU00012717</strain>
    </source>
</reference>
<dbReference type="GO" id="GO:0016787">
    <property type="term" value="F:hydrolase activity"/>
    <property type="evidence" value="ECO:0007669"/>
    <property type="project" value="UniProtKB-KW"/>
</dbReference>
<evidence type="ECO:0000313" key="2">
    <source>
        <dbReference type="EMBL" id="QIS11143.1"/>
    </source>
</evidence>
<dbReference type="InterPro" id="IPR001466">
    <property type="entry name" value="Beta-lactam-related"/>
</dbReference>
<dbReference type="Proteomes" id="UP000503540">
    <property type="component" value="Chromosome"/>
</dbReference>
<gene>
    <name evidence="2" type="ORF">F5544_16320</name>
</gene>
<dbReference type="Pfam" id="PF00144">
    <property type="entry name" value="Beta-lactamase"/>
    <property type="match status" value="1"/>
</dbReference>
<dbReference type="EMBL" id="CP046172">
    <property type="protein sequence ID" value="QIS11143.1"/>
    <property type="molecule type" value="Genomic_DNA"/>
</dbReference>
<keyword evidence="3" id="KW-1185">Reference proteome</keyword>
<dbReference type="Gene3D" id="3.40.710.10">
    <property type="entry name" value="DD-peptidase/beta-lactamase superfamily"/>
    <property type="match status" value="1"/>
</dbReference>
<dbReference type="SUPFAM" id="SSF56601">
    <property type="entry name" value="beta-lactamase/transpeptidase-like"/>
    <property type="match status" value="1"/>
</dbReference>
<evidence type="ECO:0000313" key="3">
    <source>
        <dbReference type="Proteomes" id="UP000503540"/>
    </source>
</evidence>